<evidence type="ECO:0000256" key="1">
    <source>
        <dbReference type="ARBA" id="ARBA00004651"/>
    </source>
</evidence>
<evidence type="ECO:0000259" key="8">
    <source>
        <dbReference type="PROSITE" id="PS50928"/>
    </source>
</evidence>
<proteinExistence type="predicted"/>
<keyword evidence="10" id="KW-1185">Reference proteome</keyword>
<feature type="transmembrane region" description="Helical" evidence="7">
    <location>
        <begin position="215"/>
        <end position="239"/>
    </location>
</feature>
<feature type="transmembrane region" description="Helical" evidence="7">
    <location>
        <begin position="360"/>
        <end position="381"/>
    </location>
</feature>
<comment type="subcellular location">
    <subcellularLocation>
        <location evidence="1">Cell membrane</location>
        <topology evidence="1">Multi-pass membrane protein</topology>
    </subcellularLocation>
</comment>
<dbReference type="CDD" id="cd06261">
    <property type="entry name" value="TM_PBP2"/>
    <property type="match status" value="1"/>
</dbReference>
<evidence type="ECO:0000313" key="10">
    <source>
        <dbReference type="Proteomes" id="UP001595729"/>
    </source>
</evidence>
<feature type="transmembrane region" description="Helical" evidence="7">
    <location>
        <begin position="26"/>
        <end position="48"/>
    </location>
</feature>
<feature type="domain" description="ABC transmembrane type-1" evidence="8">
    <location>
        <begin position="357"/>
        <end position="538"/>
    </location>
</feature>
<accession>A0ABV7W8F4</accession>
<evidence type="ECO:0000256" key="2">
    <source>
        <dbReference type="ARBA" id="ARBA00022448"/>
    </source>
</evidence>
<evidence type="ECO:0000256" key="4">
    <source>
        <dbReference type="ARBA" id="ARBA00022692"/>
    </source>
</evidence>
<feature type="transmembrane region" description="Helical" evidence="7">
    <location>
        <begin position="471"/>
        <end position="491"/>
    </location>
</feature>
<dbReference type="PANTHER" id="PTHR30183">
    <property type="entry name" value="MOLYBDENUM TRANSPORT SYSTEM PERMEASE PROTEIN MODB"/>
    <property type="match status" value="1"/>
</dbReference>
<keyword evidence="2" id="KW-0813">Transport</keyword>
<dbReference type="Gene3D" id="1.10.3720.10">
    <property type="entry name" value="MetI-like"/>
    <property type="match status" value="2"/>
</dbReference>
<evidence type="ECO:0000256" key="7">
    <source>
        <dbReference type="SAM" id="Phobius"/>
    </source>
</evidence>
<feature type="transmembrane region" description="Helical" evidence="7">
    <location>
        <begin position="117"/>
        <end position="137"/>
    </location>
</feature>
<evidence type="ECO:0000256" key="6">
    <source>
        <dbReference type="ARBA" id="ARBA00023136"/>
    </source>
</evidence>
<gene>
    <name evidence="9" type="ORF">ACFOPI_20820</name>
</gene>
<feature type="transmembrane region" description="Helical" evidence="7">
    <location>
        <begin position="157"/>
        <end position="180"/>
    </location>
</feature>
<feature type="transmembrane region" description="Helical" evidence="7">
    <location>
        <begin position="68"/>
        <end position="96"/>
    </location>
</feature>
<dbReference type="EMBL" id="JBHRXX010000009">
    <property type="protein sequence ID" value="MFC3686049.1"/>
    <property type="molecule type" value="Genomic_DNA"/>
</dbReference>
<keyword evidence="6 7" id="KW-0472">Membrane</keyword>
<dbReference type="RefSeq" id="WP_382178245.1">
    <property type="nucleotide sequence ID" value="NZ_JBHRXX010000009.1"/>
</dbReference>
<feature type="transmembrane region" description="Helical" evidence="7">
    <location>
        <begin position="420"/>
        <end position="439"/>
    </location>
</feature>
<organism evidence="9 10">
    <name type="scientific">Hydrogenophaga luteola</name>
    <dbReference type="NCBI Taxonomy" id="1591122"/>
    <lineage>
        <taxon>Bacteria</taxon>
        <taxon>Pseudomonadati</taxon>
        <taxon>Pseudomonadota</taxon>
        <taxon>Betaproteobacteria</taxon>
        <taxon>Burkholderiales</taxon>
        <taxon>Comamonadaceae</taxon>
        <taxon>Hydrogenophaga</taxon>
    </lineage>
</organism>
<name>A0ABV7W8F4_9BURK</name>
<keyword evidence="3" id="KW-1003">Cell membrane</keyword>
<dbReference type="InterPro" id="IPR035906">
    <property type="entry name" value="MetI-like_sf"/>
</dbReference>
<feature type="transmembrane region" description="Helical" evidence="7">
    <location>
        <begin position="524"/>
        <end position="545"/>
    </location>
</feature>
<dbReference type="InterPro" id="IPR000515">
    <property type="entry name" value="MetI-like"/>
</dbReference>
<evidence type="ECO:0000256" key="5">
    <source>
        <dbReference type="ARBA" id="ARBA00022989"/>
    </source>
</evidence>
<feature type="transmembrane region" description="Helical" evidence="7">
    <location>
        <begin position="388"/>
        <end position="408"/>
    </location>
</feature>
<evidence type="ECO:0000256" key="3">
    <source>
        <dbReference type="ARBA" id="ARBA00022475"/>
    </source>
</evidence>
<dbReference type="PROSITE" id="PS50928">
    <property type="entry name" value="ABC_TM1"/>
    <property type="match status" value="2"/>
</dbReference>
<protein>
    <submittedName>
        <fullName evidence="9">ABC transporter permease</fullName>
    </submittedName>
</protein>
<feature type="transmembrane region" description="Helical" evidence="7">
    <location>
        <begin position="259"/>
        <end position="281"/>
    </location>
</feature>
<keyword evidence="4 7" id="KW-0812">Transmembrane</keyword>
<evidence type="ECO:0000313" key="9">
    <source>
        <dbReference type="EMBL" id="MFC3686049.1"/>
    </source>
</evidence>
<dbReference type="Proteomes" id="UP001595729">
    <property type="component" value="Unassembled WGS sequence"/>
</dbReference>
<reference evidence="10" key="1">
    <citation type="journal article" date="2019" name="Int. J. Syst. Evol. Microbiol.">
        <title>The Global Catalogue of Microorganisms (GCM) 10K type strain sequencing project: providing services to taxonomists for standard genome sequencing and annotation.</title>
        <authorList>
            <consortium name="The Broad Institute Genomics Platform"/>
            <consortium name="The Broad Institute Genome Sequencing Center for Infectious Disease"/>
            <person name="Wu L."/>
            <person name="Ma J."/>
        </authorList>
    </citation>
    <scope>NUCLEOTIDE SEQUENCE [LARGE SCALE GENOMIC DNA]</scope>
    <source>
        <strain evidence="10">KCTC 42501</strain>
    </source>
</reference>
<keyword evidence="5 7" id="KW-1133">Transmembrane helix</keyword>
<comment type="caution">
    <text evidence="9">The sequence shown here is derived from an EMBL/GenBank/DDBJ whole genome shotgun (WGS) entry which is preliminary data.</text>
</comment>
<sequence>MAQALRGSLSQPPAPSGRQRRRQARVWLAALPTLVIVGPVLPGLYWALAPSLDLSVWRALWSDAQWPLALRTTLVSAGLGSVLGMALAAGLATMLYPGSRWLAMQRRLPLMLSVPHAAFAVGLLFLIAPSGWLARAVTPLLGWGDPPAWTTVQDPLGLSLALALGLKESWFLLWVLVAVLGEQTVHRHMVVARSLGYNRAQTWQRVLWPQLLPRLGWPLAAVLAYGLSVVDMAVVLGPSTPPTLAVLIWQWLTDPDPAMQARGAAASLVLLGLFLLIAVGARWTWHGLVRRAAYPDGARQPASNPSRWGLHQPLFLVGYAVVAVLLLWSLADTWFFPALLPDALSLQTWVQADWAPIGTTLWLAAAATLLCLPAALVWLEWGPQRYNAVLYLPLIIPSLPLVAAQYAALLRVPADGTAPGLLWSHLLWVLPYMVLTLIGPYRAFDRRLMTTARALGQTPLGACLRVKWPTLLKPILAALAVGFSVSVAQYLPTLFAGGGRFATVTTEAVALSAGGNRRVLAAQALLQIVLPLLGFGLAALLSQWAGRRRQGLR</sequence>
<feature type="domain" description="ABC transmembrane type-1" evidence="8">
    <location>
        <begin position="70"/>
        <end position="281"/>
    </location>
</feature>
<dbReference type="PANTHER" id="PTHR30183:SF6">
    <property type="entry name" value="INNER MEMBRANE ABC TRANSPORTER PERMEASE PROTEIN YNJC"/>
    <property type="match status" value="1"/>
</dbReference>
<dbReference type="SUPFAM" id="SSF161098">
    <property type="entry name" value="MetI-like"/>
    <property type="match status" value="2"/>
</dbReference>
<feature type="transmembrane region" description="Helical" evidence="7">
    <location>
        <begin position="314"/>
        <end position="340"/>
    </location>
</feature>